<dbReference type="EMBL" id="DRPZ01000223">
    <property type="protein sequence ID" value="HGY10130.1"/>
    <property type="molecule type" value="Genomic_DNA"/>
</dbReference>
<dbReference type="AlphaFoldDB" id="A0A7C4VH85"/>
<name>A0A7C4VH85_9DEIN</name>
<dbReference type="Gene3D" id="3.30.420.40">
    <property type="match status" value="1"/>
</dbReference>
<reference evidence="5" key="1">
    <citation type="journal article" date="2020" name="mSystems">
        <title>Genome- and Community-Level Interaction Insights into Carbon Utilization and Element Cycling Functions of Hydrothermarchaeota in Hydrothermal Sediment.</title>
        <authorList>
            <person name="Zhou Z."/>
            <person name="Liu Y."/>
            <person name="Xu W."/>
            <person name="Pan J."/>
            <person name="Luo Z.H."/>
            <person name="Li M."/>
        </authorList>
    </citation>
    <scope>NUCLEOTIDE SEQUENCE [LARGE SCALE GENOMIC DNA]</scope>
    <source>
        <strain evidence="5">HyVt-570</strain>
    </source>
</reference>
<dbReference type="InterPro" id="IPR056546">
    <property type="entry name" value="MreB_MamK-like"/>
</dbReference>
<accession>A0A7C4VH85</accession>
<gene>
    <name evidence="5" type="ORF">ENK37_08795</name>
</gene>
<sequence>GERTAEEVKIKIGAAKVLSDEDRLVAEVRGRDVVTGLPKTVEVSTEEVVESLAEPLEKLVMGVRRVLEATPPELISDIVDRGILLSGGGALLRNLDHMLQEATNVPVIVADNALDAVAYGTGKALEMIHVLKDTLISSDSVLRR</sequence>
<comment type="subcellular location">
    <subcellularLocation>
        <location evidence="1">Cytoplasm</location>
    </subcellularLocation>
</comment>
<proteinExistence type="predicted"/>
<dbReference type="GO" id="GO:0005524">
    <property type="term" value="F:ATP binding"/>
    <property type="evidence" value="ECO:0007669"/>
    <property type="project" value="UniProtKB-KW"/>
</dbReference>
<dbReference type="Pfam" id="PF06723">
    <property type="entry name" value="MreB_Mbl"/>
    <property type="match status" value="1"/>
</dbReference>
<dbReference type="SUPFAM" id="SSF53067">
    <property type="entry name" value="Actin-like ATPase domain"/>
    <property type="match status" value="1"/>
</dbReference>
<comment type="caution">
    <text evidence="5">The sequence shown here is derived from an EMBL/GenBank/DDBJ whole genome shotgun (WGS) entry which is preliminary data.</text>
</comment>
<keyword evidence="4" id="KW-0067">ATP-binding</keyword>
<keyword evidence="3" id="KW-0547">Nucleotide-binding</keyword>
<evidence type="ECO:0000256" key="1">
    <source>
        <dbReference type="ARBA" id="ARBA00004496"/>
    </source>
</evidence>
<evidence type="ECO:0000313" key="5">
    <source>
        <dbReference type="EMBL" id="HGY10130.1"/>
    </source>
</evidence>
<dbReference type="GO" id="GO:0005737">
    <property type="term" value="C:cytoplasm"/>
    <property type="evidence" value="ECO:0007669"/>
    <property type="project" value="UniProtKB-SubCell"/>
</dbReference>
<dbReference type="PANTHER" id="PTHR42749:SF1">
    <property type="entry name" value="CELL SHAPE-DETERMINING PROTEIN MREB"/>
    <property type="match status" value="1"/>
</dbReference>
<dbReference type="InterPro" id="IPR043129">
    <property type="entry name" value="ATPase_NBD"/>
</dbReference>
<keyword evidence="2" id="KW-0963">Cytoplasm</keyword>
<evidence type="ECO:0000256" key="3">
    <source>
        <dbReference type="ARBA" id="ARBA00022741"/>
    </source>
</evidence>
<evidence type="ECO:0000256" key="4">
    <source>
        <dbReference type="ARBA" id="ARBA00022840"/>
    </source>
</evidence>
<evidence type="ECO:0000256" key="2">
    <source>
        <dbReference type="ARBA" id="ARBA00022490"/>
    </source>
</evidence>
<dbReference type="PANTHER" id="PTHR42749">
    <property type="entry name" value="CELL SHAPE-DETERMINING PROTEIN MREB"/>
    <property type="match status" value="1"/>
</dbReference>
<organism evidence="5">
    <name type="scientific">Oceanithermus profundus</name>
    <dbReference type="NCBI Taxonomy" id="187137"/>
    <lineage>
        <taxon>Bacteria</taxon>
        <taxon>Thermotogati</taxon>
        <taxon>Deinococcota</taxon>
        <taxon>Deinococci</taxon>
        <taxon>Thermales</taxon>
        <taxon>Thermaceae</taxon>
        <taxon>Oceanithermus</taxon>
    </lineage>
</organism>
<dbReference type="Proteomes" id="UP000885759">
    <property type="component" value="Unassembled WGS sequence"/>
</dbReference>
<protein>
    <submittedName>
        <fullName evidence="5">Rod shape-determining protein</fullName>
    </submittedName>
</protein>
<feature type="non-terminal residue" evidence="5">
    <location>
        <position position="1"/>
    </location>
</feature>